<sequence length="101" mass="11601">MLENYRSSMLQYQEASRLGLLPSLPYTDLLKRNASLISLGRTINASIKPGSARVSFDRRMEWFYTALSMYQFDTVLTAKVWPKSTSKYLKHAQHISGNHES</sequence>
<dbReference type="EMBL" id="BLLF01000653">
    <property type="protein sequence ID" value="GFH13797.1"/>
    <property type="molecule type" value="Genomic_DNA"/>
</dbReference>
<name>A0A699YU87_HAELA</name>
<dbReference type="AlphaFoldDB" id="A0A699YU87"/>
<gene>
    <name evidence="1" type="ORF">HaLaN_09747</name>
</gene>
<protein>
    <submittedName>
        <fullName evidence="1">Uncharacterized protein</fullName>
    </submittedName>
</protein>
<keyword evidence="2" id="KW-1185">Reference proteome</keyword>
<reference evidence="1 2" key="1">
    <citation type="submission" date="2020-02" db="EMBL/GenBank/DDBJ databases">
        <title>Draft genome sequence of Haematococcus lacustris strain NIES-144.</title>
        <authorList>
            <person name="Morimoto D."/>
            <person name="Nakagawa S."/>
            <person name="Yoshida T."/>
            <person name="Sawayama S."/>
        </authorList>
    </citation>
    <scope>NUCLEOTIDE SEQUENCE [LARGE SCALE GENOMIC DNA]</scope>
    <source>
        <strain evidence="1 2">NIES-144</strain>
    </source>
</reference>
<dbReference type="Proteomes" id="UP000485058">
    <property type="component" value="Unassembled WGS sequence"/>
</dbReference>
<comment type="caution">
    <text evidence="1">The sequence shown here is derived from an EMBL/GenBank/DDBJ whole genome shotgun (WGS) entry which is preliminary data.</text>
</comment>
<evidence type="ECO:0000313" key="1">
    <source>
        <dbReference type="EMBL" id="GFH13797.1"/>
    </source>
</evidence>
<proteinExistence type="predicted"/>
<accession>A0A699YU87</accession>
<evidence type="ECO:0000313" key="2">
    <source>
        <dbReference type="Proteomes" id="UP000485058"/>
    </source>
</evidence>
<organism evidence="1 2">
    <name type="scientific">Haematococcus lacustris</name>
    <name type="common">Green alga</name>
    <name type="synonym">Haematococcus pluvialis</name>
    <dbReference type="NCBI Taxonomy" id="44745"/>
    <lineage>
        <taxon>Eukaryota</taxon>
        <taxon>Viridiplantae</taxon>
        <taxon>Chlorophyta</taxon>
        <taxon>core chlorophytes</taxon>
        <taxon>Chlorophyceae</taxon>
        <taxon>CS clade</taxon>
        <taxon>Chlamydomonadales</taxon>
        <taxon>Haematococcaceae</taxon>
        <taxon>Haematococcus</taxon>
    </lineage>
</organism>